<dbReference type="AlphaFoldDB" id="A0A0J8UGS0"/>
<sequence>MSLDLDTVIELALHAHIGQRDKLGRDYGDGHLAPIAAAASSFGPLAVQAAWLHDTIEDTALTAPLLLVAGVDPVVVAAVESVTRIPGEKYTELIERAAAHPIGRYVKLVDNAWNITLNPALAEVDPGKGESMLTGRYLPARRRLLDACGLTEDAPEVLAMQRVLDEHRDRLR</sequence>
<dbReference type="SUPFAM" id="SSF109604">
    <property type="entry name" value="HD-domain/PDEase-like"/>
    <property type="match status" value="1"/>
</dbReference>
<dbReference type="EMBL" id="LFOD01000003">
    <property type="protein sequence ID" value="KMV19590.1"/>
    <property type="molecule type" value="Genomic_DNA"/>
</dbReference>
<dbReference type="OrthoDB" id="9802385at2"/>
<proteinExistence type="predicted"/>
<comment type="caution">
    <text evidence="1">The sequence shown here is derived from an EMBL/GenBank/DDBJ whole genome shotgun (WGS) entry which is preliminary data.</text>
</comment>
<organism evidence="1 2">
    <name type="scientific">Mycolicibacterium conceptionense</name>
    <dbReference type="NCBI Taxonomy" id="451644"/>
    <lineage>
        <taxon>Bacteria</taxon>
        <taxon>Bacillati</taxon>
        <taxon>Actinomycetota</taxon>
        <taxon>Actinomycetes</taxon>
        <taxon>Mycobacteriales</taxon>
        <taxon>Mycobacteriaceae</taxon>
        <taxon>Mycolicibacterium</taxon>
    </lineage>
</organism>
<gene>
    <name evidence="1" type="ORF">ACT17_05935</name>
</gene>
<evidence type="ECO:0000313" key="2">
    <source>
        <dbReference type="Proteomes" id="UP000037594"/>
    </source>
</evidence>
<dbReference type="RefSeq" id="WP_048895526.1">
    <property type="nucleotide sequence ID" value="NZ_LFOD01000003.1"/>
</dbReference>
<dbReference type="Proteomes" id="UP000037594">
    <property type="component" value="Unassembled WGS sequence"/>
</dbReference>
<name>A0A0J8UGS0_9MYCO</name>
<evidence type="ECO:0000313" key="1">
    <source>
        <dbReference type="EMBL" id="KMV19590.1"/>
    </source>
</evidence>
<dbReference type="Gene3D" id="1.10.3210.10">
    <property type="entry name" value="Hypothetical protein af1432"/>
    <property type="match status" value="1"/>
</dbReference>
<reference evidence="1 2" key="1">
    <citation type="submission" date="2015-06" db="EMBL/GenBank/DDBJ databases">
        <title>Genome sequence of Mycobacterium conceptionense strain MLE.</title>
        <authorList>
            <person name="Greninger A.L."/>
            <person name="Cunningham G."/>
            <person name="Chiu C.Y."/>
            <person name="Miller S."/>
        </authorList>
    </citation>
    <scope>NUCLEOTIDE SEQUENCE [LARGE SCALE GENOMIC DNA]</scope>
    <source>
        <strain evidence="1 2">MLE</strain>
    </source>
</reference>
<dbReference type="PATRIC" id="fig|451644.5.peg.1199"/>
<accession>A0A0J8UGS0</accession>
<dbReference type="GO" id="GO:0016787">
    <property type="term" value="F:hydrolase activity"/>
    <property type="evidence" value="ECO:0007669"/>
    <property type="project" value="UniProtKB-KW"/>
</dbReference>
<keyword evidence="1" id="KW-0378">Hydrolase</keyword>
<protein>
    <submittedName>
        <fullName evidence="1">Phosphohydrolase</fullName>
    </submittedName>
</protein>